<reference evidence="4 6" key="1">
    <citation type="submission" date="2019-10" db="EMBL/GenBank/DDBJ databases">
        <title>Dictyobacter vulcani sp. nov., within the class Ktedonobacteria, isolated from soil of volcanic Mt. Zao.</title>
        <authorList>
            <person name="Zheng Y."/>
            <person name="Wang C.M."/>
            <person name="Sakai Y."/>
            <person name="Abe K."/>
            <person name="Yokota A."/>
            <person name="Yabe S."/>
        </authorList>
    </citation>
    <scope>NUCLEOTIDE SEQUENCE [LARGE SCALE GENOMIC DNA]</scope>
    <source>
        <strain evidence="4 6">W12</strain>
    </source>
</reference>
<proteinExistence type="predicted"/>
<dbReference type="EMBL" id="BKZW01000002">
    <property type="protein sequence ID" value="GER89638.1"/>
    <property type="molecule type" value="Genomic_DNA"/>
</dbReference>
<dbReference type="Proteomes" id="UP000326912">
    <property type="component" value="Unassembled WGS sequence"/>
</dbReference>
<gene>
    <name evidence="2" type="ORF">KDW_36900</name>
    <name evidence="3" type="ORF">KDW_38000</name>
    <name evidence="4" type="ORF">KDW_39190</name>
    <name evidence="5" type="ORF">KDW_49630</name>
</gene>
<feature type="domain" description="Tc1-like transposase DDE" evidence="1">
    <location>
        <begin position="22"/>
        <end position="171"/>
    </location>
</feature>
<dbReference type="InterPro" id="IPR047655">
    <property type="entry name" value="Transpos_IS630-like"/>
</dbReference>
<name>A0A5J4KTK7_9CHLR</name>
<evidence type="ECO:0000313" key="5">
    <source>
        <dbReference type="EMBL" id="GER90801.1"/>
    </source>
</evidence>
<evidence type="ECO:0000313" key="4">
    <source>
        <dbReference type="EMBL" id="GER89757.1"/>
    </source>
</evidence>
<evidence type="ECO:0000313" key="3">
    <source>
        <dbReference type="EMBL" id="GER89638.1"/>
    </source>
</evidence>
<accession>A0A5J4KTK7</accession>
<dbReference type="EMBL" id="BKZW01000002">
    <property type="protein sequence ID" value="GER89757.1"/>
    <property type="molecule type" value="Genomic_DNA"/>
</dbReference>
<dbReference type="NCBIfam" id="NF033545">
    <property type="entry name" value="transpos_IS630"/>
    <property type="match status" value="1"/>
</dbReference>
<protein>
    <recommendedName>
        <fullName evidence="1">Tc1-like transposase DDE domain-containing protein</fullName>
    </recommendedName>
</protein>
<evidence type="ECO:0000259" key="1">
    <source>
        <dbReference type="Pfam" id="PF13358"/>
    </source>
</evidence>
<dbReference type="EMBL" id="BKZW01000003">
    <property type="protein sequence ID" value="GER90801.1"/>
    <property type="molecule type" value="Genomic_DNA"/>
</dbReference>
<dbReference type="EMBL" id="BKZW01000002">
    <property type="protein sequence ID" value="GER89528.1"/>
    <property type="molecule type" value="Genomic_DNA"/>
</dbReference>
<dbReference type="Pfam" id="PF13358">
    <property type="entry name" value="DDE_3"/>
    <property type="match status" value="1"/>
</dbReference>
<dbReference type="InterPro" id="IPR038717">
    <property type="entry name" value="Tc1-like_DDE_dom"/>
</dbReference>
<evidence type="ECO:0000313" key="2">
    <source>
        <dbReference type="EMBL" id="GER89528.1"/>
    </source>
</evidence>
<evidence type="ECO:0000313" key="6">
    <source>
        <dbReference type="Proteomes" id="UP000326912"/>
    </source>
</evidence>
<dbReference type="AlphaFoldDB" id="A0A5J4KTK7"/>
<sequence length="211" mass="24845">MYHMEDVLEVYQRPYDPKRPKICMDEGSKQVLAHTREPIPMEAGEPERIDYEYERKGVCSVFVAMEPETGTCQVRVSKRRTKKDWALFLREIIDVQYPHADKIVLVMDNLNTHTPSSFYETFEPAEARRLTEKLEIHYTPKHGSWLNMAEIELSILARQCLSDRFPSREALAAQVDAWQRERNQAKVTINWRFTTADARIKLKRLYPSIEQ</sequence>
<organism evidence="4 6">
    <name type="scientific">Dictyobacter vulcani</name>
    <dbReference type="NCBI Taxonomy" id="2607529"/>
    <lineage>
        <taxon>Bacteria</taxon>
        <taxon>Bacillati</taxon>
        <taxon>Chloroflexota</taxon>
        <taxon>Ktedonobacteria</taxon>
        <taxon>Ktedonobacterales</taxon>
        <taxon>Dictyobacteraceae</taxon>
        <taxon>Dictyobacter</taxon>
    </lineage>
</organism>
<keyword evidence="6" id="KW-1185">Reference proteome</keyword>
<comment type="caution">
    <text evidence="4">The sequence shown here is derived from an EMBL/GenBank/DDBJ whole genome shotgun (WGS) entry which is preliminary data.</text>
</comment>